<feature type="compositionally biased region" description="Polar residues" evidence="12">
    <location>
        <begin position="1"/>
        <end position="10"/>
    </location>
</feature>
<feature type="compositionally biased region" description="Polar residues" evidence="12">
    <location>
        <begin position="403"/>
        <end position="421"/>
    </location>
</feature>
<evidence type="ECO:0000256" key="4">
    <source>
        <dbReference type="ARBA" id="ARBA00022782"/>
    </source>
</evidence>
<proteinExistence type="predicted"/>
<keyword evidence="11" id="KW-0175">Coiled coil</keyword>
<dbReference type="InterPro" id="IPR009071">
    <property type="entry name" value="HMG_box_dom"/>
</dbReference>
<feature type="compositionally biased region" description="Low complexity" evidence="12">
    <location>
        <begin position="694"/>
        <end position="704"/>
    </location>
</feature>
<feature type="compositionally biased region" description="Low complexity" evidence="12">
    <location>
        <begin position="364"/>
        <end position="377"/>
    </location>
</feature>
<dbReference type="GeneTree" id="ENSGT00940000156433"/>
<feature type="compositionally biased region" description="Basic and acidic residues" evidence="12">
    <location>
        <begin position="25"/>
        <end position="34"/>
    </location>
</feature>
<accession>A0A4W6DNY4</accession>
<feature type="region of interest" description="Disordered" evidence="12">
    <location>
        <begin position="346"/>
        <end position="426"/>
    </location>
</feature>
<dbReference type="GO" id="GO:0007417">
    <property type="term" value="P:central nervous system development"/>
    <property type="evidence" value="ECO:0007669"/>
    <property type="project" value="TreeGrafter"/>
</dbReference>
<keyword evidence="4" id="KW-0221">Differentiation</keyword>
<keyword evidence="5" id="KW-0805">Transcription regulation</keyword>
<evidence type="ECO:0000259" key="13">
    <source>
        <dbReference type="PROSITE" id="PS50118"/>
    </source>
</evidence>
<sequence>MSSKQATSPFASVVDGDDAMSQEHLSWEKEESAEAHGTPQLPLHSLLHGKAHPDEMQLSSVPPESDWDSLVSAQQRMESDSNKVCSLYSFRNNSTSPHKPEEGARERSDLLSGSAFGTPERRKGSLADVVDTLKQKKLEEMTKTEQDESSCMEKLLSKDWKEKMERLNTSELLAEVKGTPESLAEKEHQLSTMITQLISLREQLLAAHDEQKKLAASQMEKQRQQMELARQQQEQIARQQQQLLQQQHKINLLQQQIQVQGHMPPLMIPIFPHDQRTLAAAAAAQQGFLFPPGMSYKPGDNYPVQFIPSTMAAAAASGLSPLQLQVCPSHPQQLYAAQLASMQVSPGAKMPPLPQPLNASGPISPSSLKNDKSSSSPITQVKEEGTQPLNLSARPKTTELVKSPTSPTQNLFPGSKNSPNSLLGKGGIPSPLGVGLGRGSSLDILSSLNSTALFGDQDTVMKAIQEARKMREQIQREQLQHHQQGMEAKLSALSSVGLNNCRVDKERAHFESIGHHLGKLGEEGKIGHRVIDLTRPEDLDGSKEVNGSADKPQPYYCWPTGGAGSTEARVFRESRGRNNNEPHIKRPMNAFMVWAKDERRKILQAFPDMHNSNISKILGSRWKAMSNQDKQPYYEEQARLSKLHLEKYPNYKYKPRQFFTVGQPPQIPITTSASMVYPGAISMATTTPSPQMTSECSSASASPEPSIPVIQSTYNMKLEPNTMANNSEPVNGEDEMDMYEDFEDEPKSDYSSENDTQEPVSAN</sequence>
<evidence type="ECO:0000313" key="15">
    <source>
        <dbReference type="Proteomes" id="UP000314980"/>
    </source>
</evidence>
<dbReference type="PANTHER" id="PTHR45789">
    <property type="entry name" value="FI18025P1"/>
    <property type="match status" value="1"/>
</dbReference>
<dbReference type="PANTHER" id="PTHR45789:SF1">
    <property type="entry name" value="TRANSCRIPTION FACTOR SOX-6"/>
    <property type="match status" value="1"/>
</dbReference>
<dbReference type="GO" id="GO:0032332">
    <property type="term" value="P:positive regulation of chondrocyte differentiation"/>
    <property type="evidence" value="ECO:0007669"/>
    <property type="project" value="TreeGrafter"/>
</dbReference>
<feature type="compositionally biased region" description="Polar residues" evidence="12">
    <location>
        <begin position="751"/>
        <end position="763"/>
    </location>
</feature>
<evidence type="ECO:0000256" key="3">
    <source>
        <dbReference type="ARBA" id="ARBA00022499"/>
    </source>
</evidence>
<reference evidence="14" key="2">
    <citation type="submission" date="2025-08" db="UniProtKB">
        <authorList>
            <consortium name="Ensembl"/>
        </authorList>
    </citation>
    <scope>IDENTIFICATION</scope>
</reference>
<feature type="coiled-coil region" evidence="11">
    <location>
        <begin position="205"/>
        <end position="256"/>
    </location>
</feature>
<evidence type="ECO:0000256" key="8">
    <source>
        <dbReference type="ARBA" id="ARBA00023163"/>
    </source>
</evidence>
<dbReference type="SUPFAM" id="SSF47095">
    <property type="entry name" value="HMG-box"/>
    <property type="match status" value="1"/>
</dbReference>
<evidence type="ECO:0000256" key="2">
    <source>
        <dbReference type="ARBA" id="ARBA00022473"/>
    </source>
</evidence>
<evidence type="ECO:0000256" key="6">
    <source>
        <dbReference type="ARBA" id="ARBA00023125"/>
    </source>
</evidence>
<keyword evidence="6 10" id="KW-0238">DNA-binding</keyword>
<reference evidence="14" key="3">
    <citation type="submission" date="2025-09" db="UniProtKB">
        <authorList>
            <consortium name="Ensembl"/>
        </authorList>
    </citation>
    <scope>IDENTIFICATION</scope>
</reference>
<name>A0A4W6DNY4_LATCA</name>
<dbReference type="InterPro" id="IPR036910">
    <property type="entry name" value="HMG_box_dom_sf"/>
</dbReference>
<feature type="region of interest" description="Disordered" evidence="12">
    <location>
        <begin position="538"/>
        <end position="557"/>
    </location>
</feature>
<dbReference type="Gene3D" id="1.10.30.10">
    <property type="entry name" value="High mobility group box domain"/>
    <property type="match status" value="1"/>
</dbReference>
<evidence type="ECO:0000256" key="11">
    <source>
        <dbReference type="SAM" id="Coils"/>
    </source>
</evidence>
<dbReference type="GO" id="GO:0000978">
    <property type="term" value="F:RNA polymerase II cis-regulatory region sequence-specific DNA binding"/>
    <property type="evidence" value="ECO:0007669"/>
    <property type="project" value="TreeGrafter"/>
</dbReference>
<dbReference type="GO" id="GO:0005634">
    <property type="term" value="C:nucleus"/>
    <property type="evidence" value="ECO:0007669"/>
    <property type="project" value="UniProtKB-SubCell"/>
</dbReference>
<feature type="DNA-binding region" description="HMG box" evidence="10">
    <location>
        <begin position="584"/>
        <end position="652"/>
    </location>
</feature>
<dbReference type="FunFam" id="1.10.30.10:FF:000003">
    <property type="entry name" value="Putative transcription factor SOX-6"/>
    <property type="match status" value="1"/>
</dbReference>
<evidence type="ECO:0000256" key="5">
    <source>
        <dbReference type="ARBA" id="ARBA00023015"/>
    </source>
</evidence>
<evidence type="ECO:0000256" key="1">
    <source>
        <dbReference type="ARBA" id="ARBA00004123"/>
    </source>
</evidence>
<feature type="compositionally biased region" description="Acidic residues" evidence="12">
    <location>
        <begin position="731"/>
        <end position="744"/>
    </location>
</feature>
<dbReference type="GO" id="GO:0000981">
    <property type="term" value="F:DNA-binding transcription factor activity, RNA polymerase II-specific"/>
    <property type="evidence" value="ECO:0007669"/>
    <property type="project" value="TreeGrafter"/>
</dbReference>
<gene>
    <name evidence="14" type="primary">SOX6</name>
</gene>
<organism evidence="14 15">
    <name type="scientific">Lates calcarifer</name>
    <name type="common">Barramundi</name>
    <name type="synonym">Holocentrus calcarifer</name>
    <dbReference type="NCBI Taxonomy" id="8187"/>
    <lineage>
        <taxon>Eukaryota</taxon>
        <taxon>Metazoa</taxon>
        <taxon>Chordata</taxon>
        <taxon>Craniata</taxon>
        <taxon>Vertebrata</taxon>
        <taxon>Euteleostomi</taxon>
        <taxon>Actinopterygii</taxon>
        <taxon>Neopterygii</taxon>
        <taxon>Teleostei</taxon>
        <taxon>Neoteleostei</taxon>
        <taxon>Acanthomorphata</taxon>
        <taxon>Carangaria</taxon>
        <taxon>Carangaria incertae sedis</taxon>
        <taxon>Centropomidae</taxon>
        <taxon>Lates</taxon>
    </lineage>
</organism>
<comment type="subcellular location">
    <subcellularLocation>
        <location evidence="1">Nucleus</location>
    </subcellularLocation>
</comment>
<dbReference type="CDD" id="cd22042">
    <property type="entry name" value="HMG-box_EGL13-like"/>
    <property type="match status" value="1"/>
</dbReference>
<evidence type="ECO:0000256" key="9">
    <source>
        <dbReference type="ARBA" id="ARBA00023242"/>
    </source>
</evidence>
<keyword evidence="2" id="KW-0217">Developmental protein</keyword>
<feature type="region of interest" description="Disordered" evidence="12">
    <location>
        <begin position="686"/>
        <end position="763"/>
    </location>
</feature>
<evidence type="ECO:0000256" key="7">
    <source>
        <dbReference type="ARBA" id="ARBA00023159"/>
    </source>
</evidence>
<keyword evidence="8" id="KW-0804">Transcription</keyword>
<dbReference type="SMART" id="SM00398">
    <property type="entry name" value="HMG"/>
    <property type="match status" value="1"/>
</dbReference>
<feature type="region of interest" description="Disordered" evidence="12">
    <location>
        <begin position="1"/>
        <end position="124"/>
    </location>
</feature>
<keyword evidence="15" id="KW-1185">Reference proteome</keyword>
<dbReference type="InterPro" id="IPR051356">
    <property type="entry name" value="SOX/SOX-like_TF"/>
</dbReference>
<evidence type="ECO:0000256" key="12">
    <source>
        <dbReference type="SAM" id="MobiDB-lite"/>
    </source>
</evidence>
<dbReference type="Pfam" id="PF00505">
    <property type="entry name" value="HMG_box"/>
    <property type="match status" value="1"/>
</dbReference>
<dbReference type="PROSITE" id="PS50118">
    <property type="entry name" value="HMG_BOX_2"/>
    <property type="match status" value="1"/>
</dbReference>
<feature type="domain" description="HMG box" evidence="13">
    <location>
        <begin position="584"/>
        <end position="652"/>
    </location>
</feature>
<dbReference type="Ensembl" id="ENSLCAT00010027220.1">
    <property type="protein sequence ID" value="ENSLCAP00010026652.1"/>
    <property type="gene ID" value="ENSLCAG00010012436.1"/>
</dbReference>
<protein>
    <submittedName>
        <fullName evidence="14">SRY-box transcription factor 6</fullName>
    </submittedName>
</protein>
<dbReference type="GO" id="GO:0045165">
    <property type="term" value="P:cell fate commitment"/>
    <property type="evidence" value="ECO:0007669"/>
    <property type="project" value="TreeGrafter"/>
</dbReference>
<keyword evidence="3" id="KW-1017">Isopeptide bond</keyword>
<reference evidence="15" key="1">
    <citation type="submission" date="2015-09" db="EMBL/GenBank/DDBJ databases">
        <authorList>
            <person name="Sai Rama Sridatta P."/>
        </authorList>
    </citation>
    <scope>NUCLEOTIDE SEQUENCE [LARGE SCALE GENOMIC DNA]</scope>
</reference>
<dbReference type="AlphaFoldDB" id="A0A4W6DNY4"/>
<evidence type="ECO:0000313" key="14">
    <source>
        <dbReference type="Ensembl" id="ENSLCAP00010026652.1"/>
    </source>
</evidence>
<evidence type="ECO:0000256" key="10">
    <source>
        <dbReference type="PROSITE-ProRule" id="PRU00267"/>
    </source>
</evidence>
<feature type="compositionally biased region" description="Basic and acidic residues" evidence="12">
    <location>
        <begin position="98"/>
        <end position="109"/>
    </location>
</feature>
<dbReference type="Proteomes" id="UP000314980">
    <property type="component" value="Unassembled WGS sequence"/>
</dbReference>
<keyword evidence="9 10" id="KW-0539">Nucleus</keyword>
<keyword evidence="7" id="KW-0010">Activator</keyword>